<dbReference type="InterPro" id="IPR004501">
    <property type="entry name" value="PTS_EIIC_3"/>
</dbReference>
<feature type="transmembrane region" description="Helical" evidence="8">
    <location>
        <begin position="79"/>
        <end position="97"/>
    </location>
</feature>
<feature type="transmembrane region" description="Helical" evidence="8">
    <location>
        <begin position="383"/>
        <end position="401"/>
    </location>
</feature>
<dbReference type="Pfam" id="PF02378">
    <property type="entry name" value="PTS_EIIC"/>
    <property type="match status" value="1"/>
</dbReference>
<evidence type="ECO:0000256" key="4">
    <source>
        <dbReference type="ARBA" id="ARBA00022597"/>
    </source>
</evidence>
<dbReference type="PANTHER" id="PTHR33989:SF4">
    <property type="entry name" value="PTS SYSTEM N,N'-DIACETYLCHITOBIOSE-SPECIFIC EIIC COMPONENT"/>
    <property type="match status" value="1"/>
</dbReference>
<feature type="transmembrane region" description="Helical" evidence="8">
    <location>
        <begin position="140"/>
        <end position="157"/>
    </location>
</feature>
<dbReference type="Proteomes" id="UP000076405">
    <property type="component" value="Chromosome"/>
</dbReference>
<keyword evidence="7 8" id="KW-0472">Membrane</keyword>
<evidence type="ECO:0000256" key="5">
    <source>
        <dbReference type="ARBA" id="ARBA00022692"/>
    </source>
</evidence>
<keyword evidence="5 8" id="KW-0812">Transmembrane</keyword>
<dbReference type="GO" id="GO:0005886">
    <property type="term" value="C:plasma membrane"/>
    <property type="evidence" value="ECO:0007669"/>
    <property type="project" value="UniProtKB-SubCell"/>
</dbReference>
<keyword evidence="4" id="KW-0762">Sugar transport</keyword>
<feature type="transmembrane region" description="Helical" evidence="8">
    <location>
        <begin position="21"/>
        <end position="43"/>
    </location>
</feature>
<dbReference type="EMBL" id="CP012288">
    <property type="protein sequence ID" value="AMV67297.1"/>
    <property type="molecule type" value="Genomic_DNA"/>
</dbReference>
<dbReference type="PANTHER" id="PTHR33989">
    <property type="match status" value="1"/>
</dbReference>
<dbReference type="RefSeq" id="WP_141306206.1">
    <property type="nucleotide sequence ID" value="NZ_BAAAXI010000190.1"/>
</dbReference>
<feature type="transmembrane region" description="Helical" evidence="8">
    <location>
        <begin position="109"/>
        <end position="128"/>
    </location>
</feature>
<keyword evidence="10" id="KW-0808">Transferase</keyword>
<dbReference type="AlphaFoldDB" id="A0AAC9B1N6"/>
<proteinExistence type="predicted"/>
<evidence type="ECO:0000256" key="6">
    <source>
        <dbReference type="ARBA" id="ARBA00022989"/>
    </source>
</evidence>
<evidence type="ECO:0000313" key="11">
    <source>
        <dbReference type="EMBL" id="AMV67297.1"/>
    </source>
</evidence>
<dbReference type="InterPro" id="IPR051088">
    <property type="entry name" value="PTS_Sugar-EIIC/EIIB"/>
</dbReference>
<reference evidence="12 13" key="1">
    <citation type="journal article" date="2016" name="PLoS ONE">
        <title>The Identification of Novel Diagnostic Marker Genes for the Detection of Beer Spoiling Pediococcus damnosus Strains Using the BlAst Diagnostic Gene findEr.</title>
        <authorList>
            <person name="Behr J."/>
            <person name="Geissler A.J."/>
            <person name="Schmid J."/>
            <person name="Zehe A."/>
            <person name="Vogel R.F."/>
        </authorList>
    </citation>
    <scope>NUCLEOTIDE SEQUENCE [LARGE SCALE GENOMIC DNA]</scope>
    <source>
        <strain evidence="10 13">TMW 2.1533</strain>
        <strain evidence="11 12">TMW 2.1535</strain>
    </source>
</reference>
<dbReference type="GO" id="GO:0009401">
    <property type="term" value="P:phosphoenolpyruvate-dependent sugar phosphotransferase system"/>
    <property type="evidence" value="ECO:0007669"/>
    <property type="project" value="InterPro"/>
</dbReference>
<feature type="domain" description="PTS EIIC type-3" evidence="9">
    <location>
        <begin position="2"/>
        <end position="401"/>
    </location>
</feature>
<keyword evidence="2" id="KW-0813">Transport</keyword>
<evidence type="ECO:0000313" key="10">
    <source>
        <dbReference type="EMBL" id="AMV62818.1"/>
    </source>
</evidence>
<dbReference type="InterPro" id="IPR003352">
    <property type="entry name" value="PTS_EIIC"/>
</dbReference>
<keyword evidence="3" id="KW-1003">Cell membrane</keyword>
<organism evidence="10 13">
    <name type="scientific">Pediococcus damnosus</name>
    <dbReference type="NCBI Taxonomy" id="51663"/>
    <lineage>
        <taxon>Bacteria</taxon>
        <taxon>Bacillati</taxon>
        <taxon>Bacillota</taxon>
        <taxon>Bacilli</taxon>
        <taxon>Lactobacillales</taxon>
        <taxon>Lactobacillaceae</taxon>
        <taxon>Pediococcus</taxon>
    </lineage>
</organism>
<evidence type="ECO:0000256" key="1">
    <source>
        <dbReference type="ARBA" id="ARBA00004651"/>
    </source>
</evidence>
<accession>A0AAC9B1N6</accession>
<dbReference type="PROSITE" id="PS51105">
    <property type="entry name" value="PTS_EIIC_TYPE_3"/>
    <property type="match status" value="1"/>
</dbReference>
<dbReference type="KEGG" id="pdm:ADU72_1368"/>
<keyword evidence="12" id="KW-1185">Reference proteome</keyword>
<name>A0AAC9B1N6_9LACO</name>
<evidence type="ECO:0000256" key="7">
    <source>
        <dbReference type="ARBA" id="ARBA00023136"/>
    </source>
</evidence>
<evidence type="ECO:0000259" key="9">
    <source>
        <dbReference type="PROSITE" id="PS51105"/>
    </source>
</evidence>
<evidence type="ECO:0000256" key="8">
    <source>
        <dbReference type="SAM" id="Phobius"/>
    </source>
</evidence>
<keyword evidence="6 8" id="KW-1133">Transmembrane helix</keyword>
<feature type="transmembrane region" description="Helical" evidence="8">
    <location>
        <begin position="276"/>
        <end position="296"/>
    </location>
</feature>
<dbReference type="EC" id="2.7.1.69" evidence="10"/>
<dbReference type="EMBL" id="CP012275">
    <property type="protein sequence ID" value="AMV62818.1"/>
    <property type="molecule type" value="Genomic_DNA"/>
</dbReference>
<comment type="subcellular location">
    <subcellularLocation>
        <location evidence="1">Cell membrane</location>
        <topology evidence="1">Multi-pass membrane protein</topology>
    </subcellularLocation>
</comment>
<evidence type="ECO:0000256" key="3">
    <source>
        <dbReference type="ARBA" id="ARBA00022475"/>
    </source>
</evidence>
<dbReference type="Proteomes" id="UP000076244">
    <property type="component" value="Chromosome"/>
</dbReference>
<evidence type="ECO:0000313" key="12">
    <source>
        <dbReference type="Proteomes" id="UP000076244"/>
    </source>
</evidence>
<sequence length="418" mass="46872">MMENQLINFTQRLTKKHFYQAIINALRILLPFEFIGISLHIIYETTFHRNGIFEAIFDLHSHIPAFKQIGMTLKVSESLIFLSIALLIAFLVADLLVSSSTKYQNNHLAGLISLILYFTLISETSPSLNLLQISESSGNILLPIVMGLIIGFSFLKLQSNFHSTFDTNLSILLFFIFILIVGAIGLTVHQTQYYATLFYQQVTSLLNIGQHPSFFKILLAVSLRNIAHFFGMISDFTNTVANHFPDESANLAYASAHHNLWKIPYPITFHTLYNSYGMLGGSGMLLALNGTLLFKVKDKQMQFAARLSMGQTLFDQGGTLLFGIPVLFNPLLLIPFLLSPLVSMILAFLFISWKLVPPATYMIPNATPSLLRAFLGTNGDWRALILSLICVAVSGIIYYPFVKMLNRATLEQGDEMHD</sequence>
<evidence type="ECO:0000256" key="2">
    <source>
        <dbReference type="ARBA" id="ARBA00022448"/>
    </source>
</evidence>
<evidence type="ECO:0000313" key="13">
    <source>
        <dbReference type="Proteomes" id="UP000076405"/>
    </source>
</evidence>
<feature type="transmembrane region" description="Helical" evidence="8">
    <location>
        <begin position="169"/>
        <end position="188"/>
    </location>
</feature>
<protein>
    <submittedName>
        <fullName evidence="10">PTS system, cellobiose-specific IIC component</fullName>
        <ecNumber evidence="10">2.7.1.69</ecNumber>
    </submittedName>
</protein>
<dbReference type="GO" id="GO:0008982">
    <property type="term" value="F:protein-N(PI)-phosphohistidine-sugar phosphotransferase activity"/>
    <property type="evidence" value="ECO:0007669"/>
    <property type="project" value="InterPro"/>
</dbReference>
<gene>
    <name evidence="10" type="ORF">ADU70_1330</name>
    <name evidence="11" type="ORF">ADU72_1368</name>
</gene>